<comment type="caution">
    <text evidence="3">The sequence shown here is derived from an EMBL/GenBank/DDBJ whole genome shotgun (WGS) entry which is preliminary data.</text>
</comment>
<dbReference type="Pfam" id="PF04773">
    <property type="entry name" value="FecR"/>
    <property type="match status" value="1"/>
</dbReference>
<feature type="domain" description="Protein FecR C-terminal" evidence="2">
    <location>
        <begin position="266"/>
        <end position="333"/>
    </location>
</feature>
<dbReference type="PANTHER" id="PTHR30273">
    <property type="entry name" value="PERIPLASMIC SIGNAL SENSOR AND SIGMA FACTOR ACTIVATOR FECR-RELATED"/>
    <property type="match status" value="1"/>
</dbReference>
<feature type="domain" description="FecR protein" evidence="1">
    <location>
        <begin position="115"/>
        <end position="207"/>
    </location>
</feature>
<dbReference type="EMBL" id="RIAR02000001">
    <property type="protein sequence ID" value="NSL85637.1"/>
    <property type="molecule type" value="Genomic_DNA"/>
</dbReference>
<dbReference type="Gene3D" id="3.55.50.30">
    <property type="match status" value="1"/>
</dbReference>
<dbReference type="InterPro" id="IPR012373">
    <property type="entry name" value="Ferrdict_sens_TM"/>
</dbReference>
<evidence type="ECO:0000313" key="3">
    <source>
        <dbReference type="EMBL" id="NSL85637.1"/>
    </source>
</evidence>
<dbReference type="Proteomes" id="UP000281028">
    <property type="component" value="Unassembled WGS sequence"/>
</dbReference>
<sequence>MGTSQHRLDILIAGKLSGHLDEAGEAELQTLLQRYPERAAELAVLQQYWHVPKVEEAPPAAAFDRMMAVALTDASPAKKIIRLRQHWLKWGAAALVAGLIVSLFYLPYNRPAQLITTADGERRNFRLPDGSVIHLNGGSRLTSRMDAHRRELWLEGEAYFEVAPDAARPFTVHAADMHIRALGTAFNVKAYPEEGRCETTLLQGAVEVYAGKAPAGKIRLRPYEKIAFISKTGKTDMAPLQPISVKQPAAVADSALQETAWLNNRLQFDAMNFEELARLLQRWYGIRIEFRNEKVKQYIFSGSFAGESVMQALHALQVTEDFQADSSGNLITIY</sequence>
<evidence type="ECO:0000313" key="4">
    <source>
        <dbReference type="Proteomes" id="UP000281028"/>
    </source>
</evidence>
<dbReference type="PANTHER" id="PTHR30273:SF2">
    <property type="entry name" value="PROTEIN FECR"/>
    <property type="match status" value="1"/>
</dbReference>
<reference evidence="3" key="1">
    <citation type="submission" date="2020-05" db="EMBL/GenBank/DDBJ databases">
        <title>Chitinophaga laudate sp. nov., isolated from a tropical peat swamp.</title>
        <authorList>
            <person name="Goh C.B.S."/>
            <person name="Lee M.S."/>
            <person name="Parimannan S."/>
            <person name="Pasbakhsh P."/>
            <person name="Yule C.M."/>
            <person name="Rajandas H."/>
            <person name="Loke S."/>
            <person name="Croft L."/>
            <person name="Tan J.B.L."/>
        </authorList>
    </citation>
    <scope>NUCLEOTIDE SEQUENCE</scope>
    <source>
        <strain evidence="3">Mgbs1</strain>
    </source>
</reference>
<dbReference type="Pfam" id="PF16344">
    <property type="entry name" value="FecR_C"/>
    <property type="match status" value="1"/>
</dbReference>
<dbReference type="PIRSF" id="PIRSF018266">
    <property type="entry name" value="FecR"/>
    <property type="match status" value="1"/>
</dbReference>
<protein>
    <submittedName>
        <fullName evidence="3">DUF4974 domain-containing protein</fullName>
    </submittedName>
</protein>
<dbReference type="InterPro" id="IPR006860">
    <property type="entry name" value="FecR"/>
</dbReference>
<dbReference type="OrthoDB" id="1523735at2"/>
<dbReference type="AlphaFoldDB" id="A0A433WD87"/>
<dbReference type="Gene3D" id="2.60.120.1440">
    <property type="match status" value="1"/>
</dbReference>
<proteinExistence type="predicted"/>
<dbReference type="GO" id="GO:0016989">
    <property type="term" value="F:sigma factor antagonist activity"/>
    <property type="evidence" value="ECO:0007669"/>
    <property type="project" value="TreeGrafter"/>
</dbReference>
<keyword evidence="4" id="KW-1185">Reference proteome</keyword>
<evidence type="ECO:0000259" key="2">
    <source>
        <dbReference type="Pfam" id="PF16344"/>
    </source>
</evidence>
<gene>
    <name evidence="3" type="ORF">ECE50_002260</name>
</gene>
<accession>A0A433WD87</accession>
<name>A0A433WD87_9BACT</name>
<organism evidence="3 4">
    <name type="scientific">Chitinophaga solisilvae</name>
    <dbReference type="NCBI Taxonomy" id="1233460"/>
    <lineage>
        <taxon>Bacteria</taxon>
        <taxon>Pseudomonadati</taxon>
        <taxon>Bacteroidota</taxon>
        <taxon>Chitinophagia</taxon>
        <taxon>Chitinophagales</taxon>
        <taxon>Chitinophagaceae</taxon>
        <taxon>Chitinophaga</taxon>
    </lineage>
</organism>
<dbReference type="InterPro" id="IPR032508">
    <property type="entry name" value="FecR_C"/>
</dbReference>
<evidence type="ECO:0000259" key="1">
    <source>
        <dbReference type="Pfam" id="PF04773"/>
    </source>
</evidence>